<sequence>MVNENKKRVAKNTMMLYLRMLFYMAVSLYTSRVVLQTLGIEDFGIFNVVGGVLSMLGFLNASLTGSTSRFITFALGKNDYSLLRKTFAGTSNLHFGLAIFIVVIAETIGLWFLNTQLIIPENRIVAANWIYQASIISAFIGIAQMPYSSIIVAHEKMNIYAYMGILEVSLKLLIVYLLIISPFDKLISYSFLYASVSVLINFMYAFYCHKNFSECRHKLFWDREFYKELLTFSGWTLYSTLSWMFKGQGVNMLLNIFFGPVVNAARSIAFQVNSAVKSFISNFSTAFNPQITKLYAAGEYTELYQSIIQYSKISFLLLFFLTLPILMETQFILGLWLGIVPEYVVLFTRLVLIESLIEVLGTAMTYGISASGKIARYQILNGTVNLLNLPLSYLLLKLGFGASTVFIVSILTSLIILFVTMYYAKKSYNFPAGKYTREVLFRAFVIGGISVLIVLIALLNMPSSLGRFMIVGFTSVFIVCGTSFILMFNAEEKAFVIKMIKKRFC</sequence>
<feature type="transmembrane region" description="Helical" evidence="6">
    <location>
        <begin position="129"/>
        <end position="147"/>
    </location>
</feature>
<comment type="caution">
    <text evidence="7">The sequence shown here is derived from an EMBL/GenBank/DDBJ whole genome shotgun (WGS) entry which is preliminary data.</text>
</comment>
<feature type="transmembrane region" description="Helical" evidence="6">
    <location>
        <begin position="315"/>
        <end position="337"/>
    </location>
</feature>
<evidence type="ECO:0000256" key="2">
    <source>
        <dbReference type="ARBA" id="ARBA00022475"/>
    </source>
</evidence>
<accession>A0AAP3SW94</accession>
<evidence type="ECO:0000256" key="3">
    <source>
        <dbReference type="ARBA" id="ARBA00022692"/>
    </source>
</evidence>
<evidence type="ECO:0000313" key="7">
    <source>
        <dbReference type="EMBL" id="MDC2410616.1"/>
    </source>
</evidence>
<organism evidence="7 8">
    <name type="scientific">Bacteroides ovatus</name>
    <dbReference type="NCBI Taxonomy" id="28116"/>
    <lineage>
        <taxon>Bacteria</taxon>
        <taxon>Pseudomonadati</taxon>
        <taxon>Bacteroidota</taxon>
        <taxon>Bacteroidia</taxon>
        <taxon>Bacteroidales</taxon>
        <taxon>Bacteroidaceae</taxon>
        <taxon>Bacteroides</taxon>
    </lineage>
</organism>
<name>A0AAP3SW94_BACOV</name>
<evidence type="ECO:0000313" key="8">
    <source>
        <dbReference type="Proteomes" id="UP001214017"/>
    </source>
</evidence>
<evidence type="ECO:0000256" key="4">
    <source>
        <dbReference type="ARBA" id="ARBA00022989"/>
    </source>
</evidence>
<feature type="transmembrane region" description="Helical" evidence="6">
    <location>
        <begin position="20"/>
        <end position="38"/>
    </location>
</feature>
<keyword evidence="3 6" id="KW-0812">Transmembrane</keyword>
<gene>
    <name evidence="7" type="ORF">PO240_22315</name>
</gene>
<reference evidence="7" key="1">
    <citation type="submission" date="2022-10" db="EMBL/GenBank/DDBJ databases">
        <title>Human gut microbiome strain richness.</title>
        <authorList>
            <person name="Chen-Liaw A."/>
        </authorList>
    </citation>
    <scope>NUCLEOTIDE SEQUENCE</scope>
    <source>
        <strain evidence="7">F7_m1001271B151109d0_201107</strain>
    </source>
</reference>
<evidence type="ECO:0000256" key="1">
    <source>
        <dbReference type="ARBA" id="ARBA00004651"/>
    </source>
</evidence>
<dbReference type="RefSeq" id="WP_060451165.1">
    <property type="nucleotide sequence ID" value="NZ_BAABYJ010000001.1"/>
</dbReference>
<dbReference type="PANTHER" id="PTHR30250">
    <property type="entry name" value="PST FAMILY PREDICTED COLANIC ACID TRANSPORTER"/>
    <property type="match status" value="1"/>
</dbReference>
<feature type="transmembrane region" description="Helical" evidence="6">
    <location>
        <begin position="402"/>
        <end position="424"/>
    </location>
</feature>
<comment type="subcellular location">
    <subcellularLocation>
        <location evidence="1">Cell membrane</location>
        <topology evidence="1">Multi-pass membrane protein</topology>
    </subcellularLocation>
</comment>
<keyword evidence="4 6" id="KW-1133">Transmembrane helix</keyword>
<keyword evidence="5 6" id="KW-0472">Membrane</keyword>
<dbReference type="Proteomes" id="UP001214017">
    <property type="component" value="Unassembled WGS sequence"/>
</dbReference>
<feature type="transmembrane region" description="Helical" evidence="6">
    <location>
        <begin position="186"/>
        <end position="207"/>
    </location>
</feature>
<feature type="transmembrane region" description="Helical" evidence="6">
    <location>
        <begin position="44"/>
        <end position="63"/>
    </location>
</feature>
<feature type="transmembrane region" description="Helical" evidence="6">
    <location>
        <begin position="439"/>
        <end position="459"/>
    </location>
</feature>
<evidence type="ECO:0000256" key="5">
    <source>
        <dbReference type="ARBA" id="ARBA00023136"/>
    </source>
</evidence>
<feature type="transmembrane region" description="Helical" evidence="6">
    <location>
        <begin position="93"/>
        <end position="113"/>
    </location>
</feature>
<proteinExistence type="predicted"/>
<evidence type="ECO:0000256" key="6">
    <source>
        <dbReference type="SAM" id="Phobius"/>
    </source>
</evidence>
<feature type="transmembrane region" description="Helical" evidence="6">
    <location>
        <begin position="465"/>
        <end position="488"/>
    </location>
</feature>
<protein>
    <submittedName>
        <fullName evidence="7">Lipopolysaccharide biosynthesis protein</fullName>
    </submittedName>
</protein>
<dbReference type="GO" id="GO:0005886">
    <property type="term" value="C:plasma membrane"/>
    <property type="evidence" value="ECO:0007669"/>
    <property type="project" value="UniProtKB-SubCell"/>
</dbReference>
<dbReference type="AlphaFoldDB" id="A0AAP3SW94"/>
<dbReference type="PANTHER" id="PTHR30250:SF26">
    <property type="entry name" value="PSMA PROTEIN"/>
    <property type="match status" value="1"/>
</dbReference>
<dbReference type="EMBL" id="JAQNWR010000020">
    <property type="protein sequence ID" value="MDC2410616.1"/>
    <property type="molecule type" value="Genomic_DNA"/>
</dbReference>
<dbReference type="InterPro" id="IPR050833">
    <property type="entry name" value="Poly_Biosynth_Transport"/>
</dbReference>
<keyword evidence="2" id="KW-1003">Cell membrane</keyword>
<feature type="transmembrane region" description="Helical" evidence="6">
    <location>
        <begin position="159"/>
        <end position="180"/>
    </location>
</feature>